<protein>
    <submittedName>
        <fullName evidence="1">Uncharacterized protein</fullName>
    </submittedName>
</protein>
<accession>A0AAF0QPV9</accession>
<reference evidence="1" key="1">
    <citation type="submission" date="2023-08" db="EMBL/GenBank/DDBJ databases">
        <title>A de novo genome assembly of Solanum verrucosum Schlechtendal, a Mexican diploid species geographically isolated from the other diploid A-genome species in potato relatives.</title>
        <authorList>
            <person name="Hosaka K."/>
        </authorList>
    </citation>
    <scope>NUCLEOTIDE SEQUENCE</scope>
    <source>
        <tissue evidence="1">Young leaves</tissue>
    </source>
</reference>
<name>A0AAF0QPV9_SOLVR</name>
<gene>
    <name evidence="1" type="ORF">MTR67_017936</name>
</gene>
<organism evidence="1 2">
    <name type="scientific">Solanum verrucosum</name>
    <dbReference type="NCBI Taxonomy" id="315347"/>
    <lineage>
        <taxon>Eukaryota</taxon>
        <taxon>Viridiplantae</taxon>
        <taxon>Streptophyta</taxon>
        <taxon>Embryophyta</taxon>
        <taxon>Tracheophyta</taxon>
        <taxon>Spermatophyta</taxon>
        <taxon>Magnoliopsida</taxon>
        <taxon>eudicotyledons</taxon>
        <taxon>Gunneridae</taxon>
        <taxon>Pentapetalae</taxon>
        <taxon>asterids</taxon>
        <taxon>lamiids</taxon>
        <taxon>Solanales</taxon>
        <taxon>Solanaceae</taxon>
        <taxon>Solanoideae</taxon>
        <taxon>Solaneae</taxon>
        <taxon>Solanum</taxon>
    </lineage>
</organism>
<proteinExistence type="predicted"/>
<sequence length="57" mass="6545">MGMEAKYQVDMASRTPSFSVGLHDTGFHGLLSWSMSVITYSQHVRCVLWFLVKFYVV</sequence>
<dbReference type="Proteomes" id="UP001234989">
    <property type="component" value="Chromosome 4"/>
</dbReference>
<dbReference type="EMBL" id="CP133615">
    <property type="protein sequence ID" value="WMV24551.1"/>
    <property type="molecule type" value="Genomic_DNA"/>
</dbReference>
<evidence type="ECO:0000313" key="1">
    <source>
        <dbReference type="EMBL" id="WMV24551.1"/>
    </source>
</evidence>
<dbReference type="AlphaFoldDB" id="A0AAF0QPV9"/>
<keyword evidence="2" id="KW-1185">Reference proteome</keyword>
<evidence type="ECO:0000313" key="2">
    <source>
        <dbReference type="Proteomes" id="UP001234989"/>
    </source>
</evidence>